<gene>
    <name evidence="2" type="ORF">PGTG_13380</name>
</gene>
<name>E3KS86_PUCGT</name>
<dbReference type="InParanoid" id="E3KS86"/>
<evidence type="ECO:0008006" key="4">
    <source>
        <dbReference type="Google" id="ProtNLM"/>
    </source>
</evidence>
<dbReference type="Proteomes" id="UP000008783">
    <property type="component" value="Unassembled WGS sequence"/>
</dbReference>
<dbReference type="KEGG" id="pgr:PGTG_13380"/>
<keyword evidence="3" id="KW-1185">Reference proteome</keyword>
<dbReference type="OrthoDB" id="2510172at2759"/>
<feature type="chain" id="PRO_5003172805" description="Secreted protein" evidence="1">
    <location>
        <begin position="23"/>
        <end position="121"/>
    </location>
</feature>
<evidence type="ECO:0000256" key="1">
    <source>
        <dbReference type="SAM" id="SignalP"/>
    </source>
</evidence>
<accession>E3KS86</accession>
<reference evidence="3" key="2">
    <citation type="journal article" date="2011" name="Proc. Natl. Acad. Sci. U.S.A.">
        <title>Obligate biotrophy features unraveled by the genomic analysis of rust fungi.</title>
        <authorList>
            <person name="Duplessis S."/>
            <person name="Cuomo C.A."/>
            <person name="Lin Y.-C."/>
            <person name="Aerts A."/>
            <person name="Tisserant E."/>
            <person name="Veneault-Fourrey C."/>
            <person name="Joly D.L."/>
            <person name="Hacquard S."/>
            <person name="Amselem J."/>
            <person name="Cantarel B.L."/>
            <person name="Chiu R."/>
            <person name="Coutinho P.M."/>
            <person name="Feau N."/>
            <person name="Field M."/>
            <person name="Frey P."/>
            <person name="Gelhaye E."/>
            <person name="Goldberg J."/>
            <person name="Grabherr M.G."/>
            <person name="Kodira C.D."/>
            <person name="Kohler A."/>
            <person name="Kuees U."/>
            <person name="Lindquist E.A."/>
            <person name="Lucas S.M."/>
            <person name="Mago R."/>
            <person name="Mauceli E."/>
            <person name="Morin E."/>
            <person name="Murat C."/>
            <person name="Pangilinan J.L."/>
            <person name="Park R."/>
            <person name="Pearson M."/>
            <person name="Quesneville H."/>
            <person name="Rouhier N."/>
            <person name="Sakthikumar S."/>
            <person name="Salamov A.A."/>
            <person name="Schmutz J."/>
            <person name="Selles B."/>
            <person name="Shapiro H."/>
            <person name="Tanguay P."/>
            <person name="Tuskan G.A."/>
            <person name="Henrissat B."/>
            <person name="Van de Peer Y."/>
            <person name="Rouze P."/>
            <person name="Ellis J.G."/>
            <person name="Dodds P.N."/>
            <person name="Schein J.E."/>
            <person name="Zhong S."/>
            <person name="Hamelin R.C."/>
            <person name="Grigoriev I.V."/>
            <person name="Szabo L.J."/>
            <person name="Martin F."/>
        </authorList>
    </citation>
    <scope>NUCLEOTIDE SEQUENCE [LARGE SCALE GENOMIC DNA]</scope>
    <source>
        <strain evidence="3">CRL 75-36-700-3 / race SCCL</strain>
    </source>
</reference>
<dbReference type="GeneID" id="10537391"/>
<organism evidence="2 3">
    <name type="scientific">Puccinia graminis f. sp. tritici (strain CRL 75-36-700-3 / race SCCL)</name>
    <name type="common">Black stem rust fungus</name>
    <dbReference type="NCBI Taxonomy" id="418459"/>
    <lineage>
        <taxon>Eukaryota</taxon>
        <taxon>Fungi</taxon>
        <taxon>Dikarya</taxon>
        <taxon>Basidiomycota</taxon>
        <taxon>Pucciniomycotina</taxon>
        <taxon>Pucciniomycetes</taxon>
        <taxon>Pucciniales</taxon>
        <taxon>Pucciniaceae</taxon>
        <taxon>Puccinia</taxon>
    </lineage>
</organism>
<sequence length="121" mass="13385">MHNKHLGYVALLCAPLANVVFSVGLLCNYCNLRNLHLTPTITEAPCDQTEQHVILPQYYKPLNCDQCGTGGSLHWTGVTASYGCGTFRHQSACNNPNYCSANVMVRQYKCEAIQITGFPFN</sequence>
<dbReference type="HOGENOM" id="CLU_2039212_0_0_1"/>
<protein>
    <recommendedName>
        <fullName evidence="4">Secreted protein</fullName>
    </recommendedName>
</protein>
<feature type="signal peptide" evidence="1">
    <location>
        <begin position="1"/>
        <end position="22"/>
    </location>
</feature>
<keyword evidence="1" id="KW-0732">Signal</keyword>
<dbReference type="VEuPathDB" id="FungiDB:PGTG_13380"/>
<reference key="1">
    <citation type="submission" date="2007-01" db="EMBL/GenBank/DDBJ databases">
        <title>The Genome Sequence of Puccinia graminis f. sp. tritici Strain CRL 75-36-700-3.</title>
        <authorList>
            <consortium name="The Broad Institute Genome Sequencing Platform"/>
            <person name="Birren B."/>
            <person name="Lander E."/>
            <person name="Galagan J."/>
            <person name="Nusbaum C."/>
            <person name="Devon K."/>
            <person name="Cuomo C."/>
            <person name="Jaffe D."/>
            <person name="Butler J."/>
            <person name="Alvarez P."/>
            <person name="Gnerre S."/>
            <person name="Grabherr M."/>
            <person name="Mauceli E."/>
            <person name="Brockman W."/>
            <person name="Young S."/>
            <person name="LaButti K."/>
            <person name="Sykes S."/>
            <person name="DeCaprio D."/>
            <person name="Crawford M."/>
            <person name="Koehrsen M."/>
            <person name="Engels R."/>
            <person name="Montgomery P."/>
            <person name="Pearson M."/>
            <person name="Howarth C."/>
            <person name="Larson L."/>
            <person name="White J."/>
            <person name="Zeng Q."/>
            <person name="Kodira C."/>
            <person name="Yandava C."/>
            <person name="Alvarado L."/>
            <person name="O'Leary S."/>
            <person name="Szabo L."/>
            <person name="Dean R."/>
            <person name="Schein J."/>
        </authorList>
    </citation>
    <scope>NUCLEOTIDE SEQUENCE</scope>
    <source>
        <strain>CRL 75-36-700-3</strain>
    </source>
</reference>
<evidence type="ECO:0000313" key="3">
    <source>
        <dbReference type="Proteomes" id="UP000008783"/>
    </source>
</evidence>
<evidence type="ECO:0000313" key="2">
    <source>
        <dbReference type="EMBL" id="EFP87161.1"/>
    </source>
</evidence>
<dbReference type="AlphaFoldDB" id="E3KS86"/>
<dbReference type="EMBL" id="DS178304">
    <property type="protein sequence ID" value="EFP87161.1"/>
    <property type="molecule type" value="Genomic_DNA"/>
</dbReference>
<proteinExistence type="predicted"/>
<dbReference type="RefSeq" id="XP_003331580.1">
    <property type="nucleotide sequence ID" value="XM_003331532.1"/>
</dbReference>